<gene>
    <name evidence="2" type="ORF">CT19425_90354</name>
</gene>
<feature type="region of interest" description="Disordered" evidence="1">
    <location>
        <begin position="1"/>
        <end position="37"/>
    </location>
</feature>
<sequence>MKSLSRKDFQPSAQARCSPGRRRNADPGRLRCQPETRLTQANSDDWTDALVRITAHRSRLRGMVRCSQPKA</sequence>
<feature type="compositionally biased region" description="Basic and acidic residues" evidence="1">
    <location>
        <begin position="23"/>
        <end position="34"/>
    </location>
</feature>
<organism evidence="2 3">
    <name type="scientific">Cupriavidus taiwanensis</name>
    <dbReference type="NCBI Taxonomy" id="164546"/>
    <lineage>
        <taxon>Bacteria</taxon>
        <taxon>Pseudomonadati</taxon>
        <taxon>Pseudomonadota</taxon>
        <taxon>Betaproteobacteria</taxon>
        <taxon>Burkholderiales</taxon>
        <taxon>Burkholderiaceae</taxon>
        <taxon>Cupriavidus</taxon>
    </lineage>
</organism>
<proteinExistence type="predicted"/>
<protein>
    <submittedName>
        <fullName evidence="2">Uncharacterized protein</fullName>
    </submittedName>
</protein>
<reference evidence="2 3" key="1">
    <citation type="submission" date="2018-01" db="EMBL/GenBank/DDBJ databases">
        <authorList>
            <person name="Gaut B.S."/>
            <person name="Morton B.R."/>
            <person name="Clegg M.T."/>
            <person name="Duvall M.R."/>
        </authorList>
    </citation>
    <scope>NUCLEOTIDE SEQUENCE [LARGE SCALE GENOMIC DNA]</scope>
    <source>
        <strain evidence="2">Cupriavidus taiwanensis LMG 19425</strain>
    </source>
</reference>
<evidence type="ECO:0000313" key="2">
    <source>
        <dbReference type="EMBL" id="SPK73250.1"/>
    </source>
</evidence>
<dbReference type="AlphaFoldDB" id="A0A375IGP8"/>
<dbReference type="EMBL" id="LT991976">
    <property type="protein sequence ID" value="SPK73250.1"/>
    <property type="molecule type" value="Genomic_DNA"/>
</dbReference>
<evidence type="ECO:0000313" key="3">
    <source>
        <dbReference type="Proteomes" id="UP000255505"/>
    </source>
</evidence>
<dbReference type="Proteomes" id="UP000255505">
    <property type="component" value="Chromosome I"/>
</dbReference>
<accession>A0A375IGP8</accession>
<evidence type="ECO:0000256" key="1">
    <source>
        <dbReference type="SAM" id="MobiDB-lite"/>
    </source>
</evidence>
<name>A0A375IGP8_9BURK</name>